<protein>
    <submittedName>
        <fullName evidence="5">Glycerol 3-phosphate dehydrogenase (Quinone) subunit B</fullName>
    </submittedName>
</protein>
<keyword evidence="2" id="KW-0288">FMN</keyword>
<dbReference type="InterPro" id="IPR009158">
    <property type="entry name" value="G3P_DH_GlpB_su"/>
</dbReference>
<dbReference type="GO" id="GO:0004368">
    <property type="term" value="F:glycerol-3-phosphate dehydrogenase (quinone) activity"/>
    <property type="evidence" value="ECO:0007669"/>
    <property type="project" value="InterPro"/>
</dbReference>
<evidence type="ECO:0000259" key="4">
    <source>
        <dbReference type="Pfam" id="PF00890"/>
    </source>
</evidence>
<keyword evidence="1" id="KW-0285">Flavoprotein</keyword>
<dbReference type="EMBL" id="FWXY01000004">
    <property type="protein sequence ID" value="SMC55824.1"/>
    <property type="molecule type" value="Genomic_DNA"/>
</dbReference>
<dbReference type="STRING" id="1121400.SAMN02746065_104134"/>
<keyword evidence="6" id="KW-1185">Reference proteome</keyword>
<dbReference type="AlphaFoldDB" id="A0A1W2A570"/>
<dbReference type="RefSeq" id="WP_084067358.1">
    <property type="nucleotide sequence ID" value="NZ_FWXY01000004.1"/>
</dbReference>
<dbReference type="GO" id="GO:0009331">
    <property type="term" value="C:glycerol-3-phosphate dehydrogenase (FAD) complex"/>
    <property type="evidence" value="ECO:0007669"/>
    <property type="project" value="InterPro"/>
</dbReference>
<name>A0A1W2A570_9BACT</name>
<dbReference type="Proteomes" id="UP000192418">
    <property type="component" value="Unassembled WGS sequence"/>
</dbReference>
<dbReference type="SUPFAM" id="SSF51905">
    <property type="entry name" value="FAD/NAD(P)-binding domain"/>
    <property type="match status" value="1"/>
</dbReference>
<evidence type="ECO:0000256" key="2">
    <source>
        <dbReference type="ARBA" id="ARBA00022643"/>
    </source>
</evidence>
<dbReference type="NCBIfam" id="NF003725">
    <property type="entry name" value="PRK05329.2-4"/>
    <property type="match status" value="1"/>
</dbReference>
<organism evidence="5 6">
    <name type="scientific">Desulfocicer vacuolatum DSM 3385</name>
    <dbReference type="NCBI Taxonomy" id="1121400"/>
    <lineage>
        <taxon>Bacteria</taxon>
        <taxon>Pseudomonadati</taxon>
        <taxon>Thermodesulfobacteriota</taxon>
        <taxon>Desulfobacteria</taxon>
        <taxon>Desulfobacterales</taxon>
        <taxon>Desulfobacteraceae</taxon>
        <taxon>Desulfocicer</taxon>
    </lineage>
</organism>
<evidence type="ECO:0000313" key="5">
    <source>
        <dbReference type="EMBL" id="SMC55824.1"/>
    </source>
</evidence>
<dbReference type="OrthoDB" id="140595at2"/>
<evidence type="ECO:0000256" key="1">
    <source>
        <dbReference type="ARBA" id="ARBA00022630"/>
    </source>
</evidence>
<proteinExistence type="predicted"/>
<dbReference type="NCBIfam" id="TIGR03378">
    <property type="entry name" value="glycerol3P_GlpB"/>
    <property type="match status" value="1"/>
</dbReference>
<keyword evidence="3" id="KW-0560">Oxidoreductase</keyword>
<dbReference type="PIRSF" id="PIRSF000141">
    <property type="entry name" value="Anaerobic_G3P_dh"/>
    <property type="match status" value="1"/>
</dbReference>
<dbReference type="Pfam" id="PF00890">
    <property type="entry name" value="FAD_binding_2"/>
    <property type="match status" value="1"/>
</dbReference>
<gene>
    <name evidence="5" type="ORF">SAMN02746065_104134</name>
</gene>
<reference evidence="5 6" key="1">
    <citation type="submission" date="2017-04" db="EMBL/GenBank/DDBJ databases">
        <authorList>
            <person name="Afonso C.L."/>
            <person name="Miller P.J."/>
            <person name="Scott M.A."/>
            <person name="Spackman E."/>
            <person name="Goraichik I."/>
            <person name="Dimitrov K.M."/>
            <person name="Suarez D.L."/>
            <person name="Swayne D.E."/>
        </authorList>
    </citation>
    <scope>NUCLEOTIDE SEQUENCE [LARGE SCALE GENOMIC DNA]</scope>
    <source>
        <strain evidence="5 6">DSM 3385</strain>
    </source>
</reference>
<dbReference type="InterPro" id="IPR003953">
    <property type="entry name" value="FAD-dep_OxRdtase_2_FAD-bd"/>
</dbReference>
<feature type="domain" description="FAD-dependent oxidoreductase 2 FAD-binding" evidence="4">
    <location>
        <begin position="12"/>
        <end position="411"/>
    </location>
</feature>
<evidence type="ECO:0000256" key="3">
    <source>
        <dbReference type="ARBA" id="ARBA00023002"/>
    </source>
</evidence>
<dbReference type="InterPro" id="IPR036188">
    <property type="entry name" value="FAD/NAD-bd_sf"/>
</dbReference>
<sequence>MKANEMDPIKADLTIIGAGMAGLCAALFALEQGLSVVLAGKSGSIHFATGLMDLMGVYPPGHEWDEPFAAIDRVRSEEPGHPYASITNKEIDTALETVQRFLGDHGLPHGRAPGRNVDIITSMGTLKKSHMIPLSMWRGVKVLEKRCPTLLMDFTGLKIYSARQITSVLGESWQGLGDATVRFPGTEGKEEVYPEHLARSLDIYETREKLAGKILPLMKNAEAVGFPALLGMYKSCETVRSLEKMLGVTVFEIPTPPVSVPGIRLQEIFLKGLKQNDALLSLPEMVKRVESFSSGKFKITAGESGTLKRIESKGVILATGRFLGKGLRAERTGIRETLMDLPVIQPTKREKWHNPHLFDPRGHPINRAGLQVDGMFRPLTESSMPFAPGLFAAGSILAHCDWTRLKCGSGVAIATAHAAVRAFCKRYK</sequence>
<accession>A0A1W2A570</accession>
<dbReference type="Gene3D" id="3.50.50.60">
    <property type="entry name" value="FAD/NAD(P)-binding domain"/>
    <property type="match status" value="1"/>
</dbReference>
<evidence type="ECO:0000313" key="6">
    <source>
        <dbReference type="Proteomes" id="UP000192418"/>
    </source>
</evidence>